<evidence type="ECO:0000259" key="1">
    <source>
        <dbReference type="PROSITE" id="PS50234"/>
    </source>
</evidence>
<sequence>MTDLTRDYILAVDASSSMGIQMPSGQTRWAAVAEAAFGLAQAIEQFDPDGIQVYTFASGVKEHGNANAQTVANLFSQNRPFGSTNLAGLLNLVLLQKWVPEVPTTLIIVTDGQPDDKAAAAQSLVAATKKMQSDEQLAITFVQIGDDPGATNFLKFLDDELMGLGAKFDVVDTFAASEFGNRSIEEILIAAIQD</sequence>
<gene>
    <name evidence="2" type="ORF">VPK24_08440</name>
</gene>
<reference evidence="3" key="1">
    <citation type="journal article" date="2024" name="Algal Res.">
        <title>Biochemical, toxicological and genomic investigation of a high-biomass producing Limnothrix strain isolated from Italian shallow drinking water reservoir.</title>
        <authorList>
            <person name="Simonazzi M."/>
            <person name="Shishido T.K."/>
            <person name="Delbaje E."/>
            <person name="Wahlsten M."/>
            <person name="Fewer D.P."/>
            <person name="Sivonen K."/>
            <person name="Pezzolesi L."/>
            <person name="Pistocchi R."/>
        </authorList>
    </citation>
    <scope>NUCLEOTIDE SEQUENCE [LARGE SCALE GENOMIC DNA]</scope>
    <source>
        <strain evidence="3">LRLZ20PSL1</strain>
    </source>
</reference>
<dbReference type="SUPFAM" id="SSF53300">
    <property type="entry name" value="vWA-like"/>
    <property type="match status" value="1"/>
</dbReference>
<dbReference type="PANTHER" id="PTHR34706">
    <property type="entry name" value="SLR1338 PROTEIN"/>
    <property type="match status" value="1"/>
</dbReference>
<keyword evidence="3" id="KW-1185">Reference proteome</keyword>
<evidence type="ECO:0000313" key="3">
    <source>
        <dbReference type="Proteomes" id="UP001604335"/>
    </source>
</evidence>
<proteinExistence type="predicted"/>
<dbReference type="Proteomes" id="UP001604335">
    <property type="component" value="Unassembled WGS sequence"/>
</dbReference>
<accession>A0ABW7C921</accession>
<dbReference type="RefSeq" id="WP_393012127.1">
    <property type="nucleotide sequence ID" value="NZ_JAZAQF010000049.1"/>
</dbReference>
<dbReference type="PANTHER" id="PTHR34706:SF1">
    <property type="entry name" value="VWFA DOMAIN-CONTAINING PROTEIN"/>
    <property type="match status" value="1"/>
</dbReference>
<dbReference type="SMART" id="SM00327">
    <property type="entry name" value="VWA"/>
    <property type="match status" value="1"/>
</dbReference>
<feature type="domain" description="VWFA" evidence="1">
    <location>
        <begin position="7"/>
        <end position="192"/>
    </location>
</feature>
<organism evidence="2 3">
    <name type="scientific">Limnothrix redekei LRLZ20PSL1</name>
    <dbReference type="NCBI Taxonomy" id="3112953"/>
    <lineage>
        <taxon>Bacteria</taxon>
        <taxon>Bacillati</taxon>
        <taxon>Cyanobacteriota</taxon>
        <taxon>Cyanophyceae</taxon>
        <taxon>Pseudanabaenales</taxon>
        <taxon>Pseudanabaenaceae</taxon>
        <taxon>Limnothrix</taxon>
    </lineage>
</organism>
<name>A0ABW7C921_9CYAN</name>
<dbReference type="Gene3D" id="3.40.50.410">
    <property type="entry name" value="von Willebrand factor, type A domain"/>
    <property type="match status" value="1"/>
</dbReference>
<comment type="caution">
    <text evidence="2">The sequence shown here is derived from an EMBL/GenBank/DDBJ whole genome shotgun (WGS) entry which is preliminary data.</text>
</comment>
<dbReference type="InterPro" id="IPR036465">
    <property type="entry name" value="vWFA_dom_sf"/>
</dbReference>
<protein>
    <recommendedName>
        <fullName evidence="1">VWFA domain-containing protein</fullName>
    </recommendedName>
</protein>
<dbReference type="EMBL" id="JAZAQF010000049">
    <property type="protein sequence ID" value="MFG3817664.1"/>
    <property type="molecule type" value="Genomic_DNA"/>
</dbReference>
<evidence type="ECO:0000313" key="2">
    <source>
        <dbReference type="EMBL" id="MFG3817664.1"/>
    </source>
</evidence>
<dbReference type="InterPro" id="IPR002035">
    <property type="entry name" value="VWF_A"/>
</dbReference>
<dbReference type="PROSITE" id="PS50234">
    <property type="entry name" value="VWFA"/>
    <property type="match status" value="1"/>
</dbReference>